<keyword evidence="3" id="KW-0813">Transport</keyword>
<keyword evidence="6" id="KW-0109">Calcium transport</keyword>
<keyword evidence="20" id="KW-1185">Reference proteome</keyword>
<feature type="transmembrane region" description="Helical" evidence="18">
    <location>
        <begin position="419"/>
        <end position="442"/>
    </location>
</feature>
<feature type="domain" description="Sodium/calcium exchanger membrane region" evidence="19">
    <location>
        <begin position="420"/>
        <end position="569"/>
    </location>
</feature>
<evidence type="ECO:0000256" key="13">
    <source>
        <dbReference type="ARBA" id="ARBA00023053"/>
    </source>
</evidence>
<evidence type="ECO:0000256" key="12">
    <source>
        <dbReference type="ARBA" id="ARBA00022989"/>
    </source>
</evidence>
<keyword evidence="12 18" id="KW-1133">Transmembrane helix</keyword>
<dbReference type="GO" id="GO:0006874">
    <property type="term" value="P:intracellular calcium ion homeostasis"/>
    <property type="evidence" value="ECO:0007669"/>
    <property type="project" value="TreeGrafter"/>
</dbReference>
<evidence type="ECO:0000259" key="19">
    <source>
        <dbReference type="Pfam" id="PF01699"/>
    </source>
</evidence>
<feature type="transmembrane region" description="Helical" evidence="18">
    <location>
        <begin position="131"/>
        <end position="149"/>
    </location>
</feature>
<evidence type="ECO:0000256" key="7">
    <source>
        <dbReference type="ARBA" id="ARBA00022692"/>
    </source>
</evidence>
<keyword evidence="14" id="KW-0406">Ion transport</keyword>
<dbReference type="Gene3D" id="1.20.1420.30">
    <property type="entry name" value="NCX, central ion-binding region"/>
    <property type="match status" value="2"/>
</dbReference>
<evidence type="ECO:0000256" key="2">
    <source>
        <dbReference type="ARBA" id="ARBA00005364"/>
    </source>
</evidence>
<keyword evidence="5" id="KW-0633">Potassium transport</keyword>
<keyword evidence="10" id="KW-0769">Symport</keyword>
<dbReference type="PANTHER" id="PTHR10846">
    <property type="entry name" value="SODIUM/POTASSIUM/CALCIUM EXCHANGER"/>
    <property type="match status" value="1"/>
</dbReference>
<dbReference type="Pfam" id="PF01699">
    <property type="entry name" value="Na_Ca_ex"/>
    <property type="match status" value="2"/>
</dbReference>
<dbReference type="InterPro" id="IPR044880">
    <property type="entry name" value="NCX_ion-bd_dom_sf"/>
</dbReference>
<dbReference type="FunFam" id="1.20.1420.30:FF:000004">
    <property type="entry name" value="Sodium/potassium/calcium exchanger 2 isoform 1"/>
    <property type="match status" value="1"/>
</dbReference>
<evidence type="ECO:0000256" key="6">
    <source>
        <dbReference type="ARBA" id="ARBA00022568"/>
    </source>
</evidence>
<feature type="transmembrane region" description="Helical" evidence="18">
    <location>
        <begin position="170"/>
        <end position="195"/>
    </location>
</feature>
<evidence type="ECO:0000256" key="3">
    <source>
        <dbReference type="ARBA" id="ARBA00022448"/>
    </source>
</evidence>
<dbReference type="FunFam" id="1.20.1420.30:FF:000009">
    <property type="entry name" value="sodium/potassium/calcium exchanger 5 isoform X2"/>
    <property type="match status" value="1"/>
</dbReference>
<dbReference type="GeneID" id="111112705"/>
<feature type="transmembrane region" description="Helical" evidence="18">
    <location>
        <begin position="526"/>
        <end position="544"/>
    </location>
</feature>
<evidence type="ECO:0000256" key="4">
    <source>
        <dbReference type="ARBA" id="ARBA00022449"/>
    </source>
</evidence>
<dbReference type="GO" id="GO:0008273">
    <property type="term" value="F:calcium, potassium:sodium antiporter activity"/>
    <property type="evidence" value="ECO:0007669"/>
    <property type="project" value="TreeGrafter"/>
</dbReference>
<keyword evidence="16" id="KW-0739">Sodium transport</keyword>
<evidence type="ECO:0000256" key="1">
    <source>
        <dbReference type="ARBA" id="ARBA00004141"/>
    </source>
</evidence>
<dbReference type="InterPro" id="IPR004837">
    <property type="entry name" value="NaCa_Exmemb"/>
</dbReference>
<keyword evidence="9" id="KW-0106">Calcium</keyword>
<feature type="compositionally biased region" description="Polar residues" evidence="17">
    <location>
        <begin position="322"/>
        <end position="333"/>
    </location>
</feature>
<evidence type="ECO:0000313" key="20">
    <source>
        <dbReference type="Proteomes" id="UP000694844"/>
    </source>
</evidence>
<feature type="transmembrane region" description="Helical" evidence="18">
    <location>
        <begin position="488"/>
        <end position="506"/>
    </location>
</feature>
<dbReference type="PANTHER" id="PTHR10846:SF73">
    <property type="entry name" value="SODIUM_CALCIUM EXCHANGER MEMBRANE REGION DOMAIN-CONTAINING PROTEIN"/>
    <property type="match status" value="1"/>
</dbReference>
<evidence type="ECO:0000256" key="11">
    <source>
        <dbReference type="ARBA" id="ARBA00022958"/>
    </source>
</evidence>
<dbReference type="KEGG" id="cvn:111112705"/>
<feature type="transmembrane region" description="Helical" evidence="18">
    <location>
        <begin position="553"/>
        <end position="573"/>
    </location>
</feature>
<comment type="subcellular location">
    <subcellularLocation>
        <location evidence="1">Membrane</location>
        <topology evidence="1">Multi-pass membrane protein</topology>
    </subcellularLocation>
</comment>
<dbReference type="NCBIfam" id="TIGR00367">
    <property type="entry name" value="calcium/sodium antiporter"/>
    <property type="match status" value="1"/>
</dbReference>
<keyword evidence="4" id="KW-0050">Antiport</keyword>
<feature type="domain" description="Sodium/calcium exchanger membrane region" evidence="19">
    <location>
        <begin position="135"/>
        <end position="277"/>
    </location>
</feature>
<evidence type="ECO:0000256" key="15">
    <source>
        <dbReference type="ARBA" id="ARBA00023136"/>
    </source>
</evidence>
<organism evidence="20 21">
    <name type="scientific">Crassostrea virginica</name>
    <name type="common">Eastern oyster</name>
    <dbReference type="NCBI Taxonomy" id="6565"/>
    <lineage>
        <taxon>Eukaryota</taxon>
        <taxon>Metazoa</taxon>
        <taxon>Spiralia</taxon>
        <taxon>Lophotrochozoa</taxon>
        <taxon>Mollusca</taxon>
        <taxon>Bivalvia</taxon>
        <taxon>Autobranchia</taxon>
        <taxon>Pteriomorphia</taxon>
        <taxon>Ostreida</taxon>
        <taxon>Ostreoidea</taxon>
        <taxon>Ostreidae</taxon>
        <taxon>Crassostrea</taxon>
    </lineage>
</organism>
<dbReference type="Proteomes" id="UP000694844">
    <property type="component" value="Chromosome 9"/>
</dbReference>
<evidence type="ECO:0000256" key="17">
    <source>
        <dbReference type="SAM" id="MobiDB-lite"/>
    </source>
</evidence>
<gene>
    <name evidence="21" type="primary">LOC111112705</name>
</gene>
<evidence type="ECO:0000256" key="18">
    <source>
        <dbReference type="SAM" id="Phobius"/>
    </source>
</evidence>
<dbReference type="GO" id="GO:0005262">
    <property type="term" value="F:calcium channel activity"/>
    <property type="evidence" value="ECO:0007669"/>
    <property type="project" value="TreeGrafter"/>
</dbReference>
<dbReference type="GO" id="GO:0005886">
    <property type="term" value="C:plasma membrane"/>
    <property type="evidence" value="ECO:0007669"/>
    <property type="project" value="TreeGrafter"/>
</dbReference>
<evidence type="ECO:0000256" key="9">
    <source>
        <dbReference type="ARBA" id="ARBA00022837"/>
    </source>
</evidence>
<evidence type="ECO:0000256" key="16">
    <source>
        <dbReference type="ARBA" id="ARBA00023201"/>
    </source>
</evidence>
<feature type="transmembrane region" description="Helical" evidence="18">
    <location>
        <begin position="43"/>
        <end position="63"/>
    </location>
</feature>
<evidence type="ECO:0000256" key="8">
    <source>
        <dbReference type="ARBA" id="ARBA00022729"/>
    </source>
</evidence>
<dbReference type="InterPro" id="IPR004481">
    <property type="entry name" value="K/Na/Ca-exchanger"/>
</dbReference>
<dbReference type="GO" id="GO:0015293">
    <property type="term" value="F:symporter activity"/>
    <property type="evidence" value="ECO:0007669"/>
    <property type="project" value="UniProtKB-KW"/>
</dbReference>
<comment type="similarity">
    <text evidence="2">Belongs to the Ca(2+):cation antiporter (CaCA) (TC 2.A.19) family. SLC24A subfamily.</text>
</comment>
<keyword evidence="7 18" id="KW-0812">Transmembrane</keyword>
<feature type="transmembrane region" description="Helical" evidence="18">
    <location>
        <begin position="201"/>
        <end position="227"/>
    </location>
</feature>
<name>A0A8B8BT69_CRAVI</name>
<keyword evidence="15 18" id="KW-0472">Membrane</keyword>
<dbReference type="RefSeq" id="XP_022306141.1">
    <property type="nucleotide sequence ID" value="XM_022450433.1"/>
</dbReference>
<feature type="transmembrane region" description="Helical" evidence="18">
    <location>
        <begin position="454"/>
        <end position="476"/>
    </location>
</feature>
<evidence type="ECO:0000256" key="14">
    <source>
        <dbReference type="ARBA" id="ARBA00023065"/>
    </source>
</evidence>
<dbReference type="AlphaFoldDB" id="A0A8B8BT69"/>
<dbReference type="OrthoDB" id="2127281at2759"/>
<keyword evidence="8" id="KW-0732">Signal</keyword>
<evidence type="ECO:0000256" key="5">
    <source>
        <dbReference type="ARBA" id="ARBA00022538"/>
    </source>
</evidence>
<feature type="region of interest" description="Disordered" evidence="17">
    <location>
        <begin position="322"/>
        <end position="376"/>
    </location>
</feature>
<proteinExistence type="inferred from homology"/>
<accession>A0A8B8BT69</accession>
<evidence type="ECO:0000256" key="10">
    <source>
        <dbReference type="ARBA" id="ARBA00022847"/>
    </source>
</evidence>
<keyword evidence="11" id="KW-0630">Potassium</keyword>
<sequence length="588" mass="65818">MENHDTYRRGVTKIQIPDAPEMFNVRGCREHKCWRGKKKSGKLICLAVLYVVFVACNVLHRVYNEINKQDGNEINEVIRVKRNANIDVQKINGSLGQGLRSDSGHKNCTTRSAEEFPGNFMTLEETRDGGVFAHILIVLYVFGALAIVCDDYFCASLEVICDELSLQEDVAGATFMAAGSSAPEFFTALIGVFIAESDVGVGTIVGSAVFNILFIVGVCGLFAGMIVRLTWYPVLRDSLFYLLSVAALIITIYDNEVQWYEGLVLVTMYIVYIVLMYFNKSIEPFMEGLLKKIKSRKHARKHHHEDHNSNKTEAAKPLYYESSKNSAHGTPSPNDDETTFSIKKDEEECSSSEDKSSEGDEKDYHPAEGHKDSKEYESPWQIPDTFLKRVFWVSMIPMHALFFVTIPDCRRPGKWHKTYPITFVMSIAWIAGLSYIMVWMVTVAGDALEIPETVMGLTLLAAGTSVPDCLSSLFVARDGLGDMAVSNSIGSNVFDILMCLGLPWLLKSLILESGEPIPIQSEGLTYSAITLLSTVVFLLVAMFFTKWRLDKKFGVVCLLVYVVVIIFSCLYELNVFGNFNVSNYCPRE</sequence>
<feature type="compositionally biased region" description="Basic and acidic residues" evidence="17">
    <location>
        <begin position="342"/>
        <end position="376"/>
    </location>
</feature>
<feature type="transmembrane region" description="Helical" evidence="18">
    <location>
        <begin position="234"/>
        <end position="253"/>
    </location>
</feature>
<protein>
    <submittedName>
        <fullName evidence="21">Sodium/potassium/calcium exchanger 3-like isoform X1</fullName>
    </submittedName>
</protein>
<reference evidence="21" key="1">
    <citation type="submission" date="2025-08" db="UniProtKB">
        <authorList>
            <consortium name="RefSeq"/>
        </authorList>
    </citation>
    <scope>IDENTIFICATION</scope>
    <source>
        <tissue evidence="21">Whole sample</tissue>
    </source>
</reference>
<evidence type="ECO:0000313" key="21">
    <source>
        <dbReference type="RefSeq" id="XP_022306141.1"/>
    </source>
</evidence>
<keyword evidence="13" id="KW-0915">Sodium</keyword>
<feature type="transmembrane region" description="Helical" evidence="18">
    <location>
        <begin position="259"/>
        <end position="278"/>
    </location>
</feature>